<dbReference type="EMBL" id="JBBNAF010000007">
    <property type="protein sequence ID" value="KAK9127866.1"/>
    <property type="molecule type" value="Genomic_DNA"/>
</dbReference>
<accession>A0AAP0J5B8</accession>
<reference evidence="2 3" key="1">
    <citation type="submission" date="2024-01" db="EMBL/GenBank/DDBJ databases">
        <title>Genome assemblies of Stephania.</title>
        <authorList>
            <person name="Yang L."/>
        </authorList>
    </citation>
    <scope>NUCLEOTIDE SEQUENCE [LARGE SCALE GENOMIC DNA]</scope>
    <source>
        <strain evidence="2">YNDBR</strain>
        <tissue evidence="2">Leaf</tissue>
    </source>
</reference>
<evidence type="ECO:0000313" key="3">
    <source>
        <dbReference type="Proteomes" id="UP001420932"/>
    </source>
</evidence>
<keyword evidence="3" id="KW-1185">Reference proteome</keyword>
<organism evidence="2 3">
    <name type="scientific">Stephania yunnanensis</name>
    <dbReference type="NCBI Taxonomy" id="152371"/>
    <lineage>
        <taxon>Eukaryota</taxon>
        <taxon>Viridiplantae</taxon>
        <taxon>Streptophyta</taxon>
        <taxon>Embryophyta</taxon>
        <taxon>Tracheophyta</taxon>
        <taxon>Spermatophyta</taxon>
        <taxon>Magnoliopsida</taxon>
        <taxon>Ranunculales</taxon>
        <taxon>Menispermaceae</taxon>
        <taxon>Menispermoideae</taxon>
        <taxon>Cissampelideae</taxon>
        <taxon>Stephania</taxon>
    </lineage>
</organism>
<dbReference type="AlphaFoldDB" id="A0AAP0J5B8"/>
<protein>
    <submittedName>
        <fullName evidence="2">Uncharacterized protein</fullName>
    </submittedName>
</protein>
<evidence type="ECO:0000256" key="1">
    <source>
        <dbReference type="SAM" id="MobiDB-lite"/>
    </source>
</evidence>
<evidence type="ECO:0000313" key="2">
    <source>
        <dbReference type="EMBL" id="KAK9127866.1"/>
    </source>
</evidence>
<dbReference type="Proteomes" id="UP001420932">
    <property type="component" value="Unassembled WGS sequence"/>
</dbReference>
<gene>
    <name evidence="2" type="ORF">Syun_016663</name>
</gene>
<name>A0AAP0J5B8_9MAGN</name>
<proteinExistence type="predicted"/>
<comment type="caution">
    <text evidence="2">The sequence shown here is derived from an EMBL/GenBank/DDBJ whole genome shotgun (WGS) entry which is preliminary data.</text>
</comment>
<sequence>MIGRSEAFGPSSDMTLWSFARLVNAMLSDPQCWGKDKLCKAERSRPTRVWVVSGPEADMGGEPRVDRWGIGVEIGGGLGRERWVGTRCRDGWGTRVNMGGGLKVKMRGGPEAETGGGLSDWGTEVGA</sequence>
<feature type="region of interest" description="Disordered" evidence="1">
    <location>
        <begin position="99"/>
        <end position="127"/>
    </location>
</feature>